<organism evidence="1 2">
    <name type="scientific">Paspalum vaginatum</name>
    <name type="common">seashore paspalum</name>
    <dbReference type="NCBI Taxonomy" id="158149"/>
    <lineage>
        <taxon>Eukaryota</taxon>
        <taxon>Viridiplantae</taxon>
        <taxon>Streptophyta</taxon>
        <taxon>Embryophyta</taxon>
        <taxon>Tracheophyta</taxon>
        <taxon>Spermatophyta</taxon>
        <taxon>Magnoliopsida</taxon>
        <taxon>Liliopsida</taxon>
        <taxon>Poales</taxon>
        <taxon>Poaceae</taxon>
        <taxon>PACMAD clade</taxon>
        <taxon>Panicoideae</taxon>
        <taxon>Andropogonodae</taxon>
        <taxon>Paspaleae</taxon>
        <taxon>Paspalinae</taxon>
        <taxon>Paspalum</taxon>
    </lineage>
</organism>
<dbReference type="AlphaFoldDB" id="A0A9W8CEU2"/>
<gene>
    <name evidence="1" type="ORF">BS78_K304200</name>
</gene>
<reference evidence="1 2" key="1">
    <citation type="submission" date="2022-10" db="EMBL/GenBank/DDBJ databases">
        <title>WGS assembly of Paspalum vaginatum 540-79.</title>
        <authorList>
            <person name="Sun G."/>
            <person name="Wase N."/>
            <person name="Shu S."/>
            <person name="Jenkins J."/>
            <person name="Zhou B."/>
            <person name="Torres-Rodriguez J."/>
            <person name="Chen C."/>
            <person name="Sandor L."/>
            <person name="Plott C."/>
            <person name="Yoshinga Y."/>
            <person name="Daum C."/>
            <person name="Qi P."/>
            <person name="Barry K."/>
            <person name="Lipzen A."/>
            <person name="Berry L."/>
            <person name="Pedersen C."/>
            <person name="Gottilla T."/>
            <person name="Foltz A."/>
            <person name="Yu H."/>
            <person name="O'Malley R."/>
            <person name="Zhang C."/>
            <person name="Devos K."/>
            <person name="Sigmon B."/>
            <person name="Yu B."/>
            <person name="Obata T."/>
            <person name="Schmutz J."/>
            <person name="Schnable J."/>
        </authorList>
    </citation>
    <scope>NUCLEOTIDE SEQUENCE [LARGE SCALE GENOMIC DNA]</scope>
    <source>
        <strain evidence="2">cv. 540-79</strain>
    </source>
</reference>
<keyword evidence="2" id="KW-1185">Reference proteome</keyword>
<evidence type="ECO:0000313" key="2">
    <source>
        <dbReference type="Proteomes" id="UP001164776"/>
    </source>
</evidence>
<proteinExistence type="predicted"/>
<dbReference type="EMBL" id="MU629474">
    <property type="protein sequence ID" value="KAJ1256809.1"/>
    <property type="molecule type" value="Genomic_DNA"/>
</dbReference>
<sequence>MVPTAARPRGGGGRLGTSVQTGAEIRSACRLVPLLLLLHLEERRCHRPCVLLRRPLSLRLPRRRRRQPCHAPRARQPLRLRPRHGALCPCSGPTARRRRRRSPWVLALVALGEAESRALAWQEFAEMLLVNSCFVVFFLKGEERTEEAHIWDEIYTMQDCIL</sequence>
<accession>A0A9W8CEU2</accession>
<name>A0A9W8CEU2_9POAL</name>
<comment type="caution">
    <text evidence="1">The sequence shown here is derived from an EMBL/GenBank/DDBJ whole genome shotgun (WGS) entry which is preliminary data.</text>
</comment>
<evidence type="ECO:0000313" key="1">
    <source>
        <dbReference type="EMBL" id="KAJ1256809.1"/>
    </source>
</evidence>
<protein>
    <submittedName>
        <fullName evidence="1">Uncharacterized protein</fullName>
    </submittedName>
</protein>
<dbReference type="Proteomes" id="UP001164776">
    <property type="component" value="Unassembled WGS sequence"/>
</dbReference>